<proteinExistence type="predicted"/>
<dbReference type="EMBL" id="AAEW02000008">
    <property type="protein sequence ID" value="EAT15728.1"/>
    <property type="molecule type" value="Genomic_DNA"/>
</dbReference>
<accession>Q1K014</accession>
<keyword evidence="1" id="KW-1133">Transmembrane helix</keyword>
<dbReference type="Proteomes" id="UP000005695">
    <property type="component" value="Unassembled WGS sequence"/>
</dbReference>
<evidence type="ECO:0000256" key="1">
    <source>
        <dbReference type="SAM" id="Phobius"/>
    </source>
</evidence>
<feature type="transmembrane region" description="Helical" evidence="1">
    <location>
        <begin position="33"/>
        <end position="53"/>
    </location>
</feature>
<reference evidence="2" key="1">
    <citation type="submission" date="2006-05" db="EMBL/GenBank/DDBJ databases">
        <title>Annotation of the draft genome assembly of Desulfuromonas acetoxidans DSM 684.</title>
        <authorList>
            <consortium name="US DOE Joint Genome Institute (JGI-ORNL)"/>
            <person name="Larimer F."/>
            <person name="Land M."/>
            <person name="Hauser L."/>
        </authorList>
    </citation>
    <scope>NUCLEOTIDE SEQUENCE [LARGE SCALE GENOMIC DNA]</scope>
    <source>
        <strain evidence="2">DSM 684</strain>
    </source>
</reference>
<keyword evidence="3" id="KW-1185">Reference proteome</keyword>
<gene>
    <name evidence="2" type="ORF">Dace_2428</name>
</gene>
<dbReference type="RefSeq" id="WP_006000120.1">
    <property type="nucleotide sequence ID" value="NZ_AAEW02000008.1"/>
</dbReference>
<dbReference type="AlphaFoldDB" id="Q1K014"/>
<reference evidence="2" key="2">
    <citation type="submission" date="2006-05" db="EMBL/GenBank/DDBJ databases">
        <title>Sequencing of the draft genome and assembly of Desulfuromonas acetoxidans DSM 684.</title>
        <authorList>
            <consortium name="US DOE Joint Genome Institute (JGI-PGF)"/>
            <person name="Copeland A."/>
            <person name="Lucas S."/>
            <person name="Lapidus A."/>
            <person name="Barry K."/>
            <person name="Detter J.C."/>
            <person name="Glavina del Rio T."/>
            <person name="Hammon N."/>
            <person name="Israni S."/>
            <person name="Dalin E."/>
            <person name="Tice H."/>
            <person name="Bruce D."/>
            <person name="Pitluck S."/>
            <person name="Richardson P."/>
        </authorList>
    </citation>
    <scope>NUCLEOTIDE SEQUENCE [LARGE SCALE GENOMIC DNA]</scope>
    <source>
        <strain evidence="2">DSM 684</strain>
    </source>
</reference>
<evidence type="ECO:0000313" key="3">
    <source>
        <dbReference type="Proteomes" id="UP000005695"/>
    </source>
</evidence>
<keyword evidence="1" id="KW-0812">Transmembrane</keyword>
<sequence length="63" mass="7350">MMMFLSAPASFLFFYLAWHFIRRKEYRNGMVMSLIAVFLLVVTVAFGALGYFWSTLDYQGPII</sequence>
<comment type="caution">
    <text evidence="2">The sequence shown here is derived from an EMBL/GenBank/DDBJ whole genome shotgun (WGS) entry which is preliminary data.</text>
</comment>
<protein>
    <submittedName>
        <fullName evidence="2">Uncharacterized protein</fullName>
    </submittedName>
</protein>
<organism evidence="2 3">
    <name type="scientific">Desulfuromonas acetoxidans (strain DSM 684 / 11070)</name>
    <dbReference type="NCBI Taxonomy" id="281689"/>
    <lineage>
        <taxon>Bacteria</taxon>
        <taxon>Pseudomonadati</taxon>
        <taxon>Thermodesulfobacteriota</taxon>
        <taxon>Desulfuromonadia</taxon>
        <taxon>Desulfuromonadales</taxon>
        <taxon>Desulfuromonadaceae</taxon>
        <taxon>Desulfuromonas</taxon>
    </lineage>
</organism>
<evidence type="ECO:0000313" key="2">
    <source>
        <dbReference type="EMBL" id="EAT15728.1"/>
    </source>
</evidence>
<name>Q1K014_DESA6</name>
<keyword evidence="1" id="KW-0472">Membrane</keyword>